<sequence length="163" mass="17373">MAGAQRSSASSDRHTFQMRGSLLDAHSDGDSRASLDWVSLKGRNYRGEGPRPEQGSGGRWHGREVPKHKLGEGGAPKKGGAAHSVAALRCFTARLVLDSVAALRCFTARLVLDSVAALRCFTARLVLDSVAALRCFIARLVLDSVAALRCFTARLVLDSVAAL</sequence>
<evidence type="ECO:0000256" key="1">
    <source>
        <dbReference type="SAM" id="MobiDB-lite"/>
    </source>
</evidence>
<keyword evidence="3" id="KW-1185">Reference proteome</keyword>
<accession>A0AAV7Q493</accession>
<dbReference type="AlphaFoldDB" id="A0AAV7Q493"/>
<feature type="compositionally biased region" description="Basic and acidic residues" evidence="1">
    <location>
        <begin position="61"/>
        <end position="71"/>
    </location>
</feature>
<gene>
    <name evidence="2" type="ORF">NDU88_000469</name>
</gene>
<comment type="caution">
    <text evidence="2">The sequence shown here is derived from an EMBL/GenBank/DDBJ whole genome shotgun (WGS) entry which is preliminary data.</text>
</comment>
<dbReference type="EMBL" id="JANPWB010000010">
    <property type="protein sequence ID" value="KAJ1133999.1"/>
    <property type="molecule type" value="Genomic_DNA"/>
</dbReference>
<reference evidence="2" key="1">
    <citation type="journal article" date="2022" name="bioRxiv">
        <title>Sequencing and chromosome-scale assembly of the giantPleurodeles waltlgenome.</title>
        <authorList>
            <person name="Brown T."/>
            <person name="Elewa A."/>
            <person name="Iarovenko S."/>
            <person name="Subramanian E."/>
            <person name="Araus A.J."/>
            <person name="Petzold A."/>
            <person name="Susuki M."/>
            <person name="Suzuki K.-i.T."/>
            <person name="Hayashi T."/>
            <person name="Toyoda A."/>
            <person name="Oliveira C."/>
            <person name="Osipova E."/>
            <person name="Leigh N.D."/>
            <person name="Simon A."/>
            <person name="Yun M.H."/>
        </authorList>
    </citation>
    <scope>NUCLEOTIDE SEQUENCE</scope>
    <source>
        <strain evidence="2">20211129_DDA</strain>
        <tissue evidence="2">Liver</tissue>
    </source>
</reference>
<feature type="region of interest" description="Disordered" evidence="1">
    <location>
        <begin position="42"/>
        <end position="77"/>
    </location>
</feature>
<organism evidence="2 3">
    <name type="scientific">Pleurodeles waltl</name>
    <name type="common">Iberian ribbed newt</name>
    <dbReference type="NCBI Taxonomy" id="8319"/>
    <lineage>
        <taxon>Eukaryota</taxon>
        <taxon>Metazoa</taxon>
        <taxon>Chordata</taxon>
        <taxon>Craniata</taxon>
        <taxon>Vertebrata</taxon>
        <taxon>Euteleostomi</taxon>
        <taxon>Amphibia</taxon>
        <taxon>Batrachia</taxon>
        <taxon>Caudata</taxon>
        <taxon>Salamandroidea</taxon>
        <taxon>Salamandridae</taxon>
        <taxon>Pleurodelinae</taxon>
        <taxon>Pleurodeles</taxon>
    </lineage>
</organism>
<name>A0AAV7Q493_PLEWA</name>
<protein>
    <submittedName>
        <fullName evidence="2">Uncharacterized protein</fullName>
    </submittedName>
</protein>
<evidence type="ECO:0000313" key="2">
    <source>
        <dbReference type="EMBL" id="KAJ1133999.1"/>
    </source>
</evidence>
<dbReference type="Proteomes" id="UP001066276">
    <property type="component" value="Chromosome 6"/>
</dbReference>
<evidence type="ECO:0000313" key="3">
    <source>
        <dbReference type="Proteomes" id="UP001066276"/>
    </source>
</evidence>
<proteinExistence type="predicted"/>